<feature type="region of interest" description="Disordered" evidence="9">
    <location>
        <begin position="214"/>
        <end position="270"/>
    </location>
</feature>
<accession>A0A6G0R7Z1</accession>
<organism evidence="11 12">
    <name type="scientific">Phytophthora fragariae</name>
    <dbReference type="NCBI Taxonomy" id="53985"/>
    <lineage>
        <taxon>Eukaryota</taxon>
        <taxon>Sar</taxon>
        <taxon>Stramenopiles</taxon>
        <taxon>Oomycota</taxon>
        <taxon>Peronosporomycetes</taxon>
        <taxon>Peronosporales</taxon>
        <taxon>Peronosporaceae</taxon>
        <taxon>Phytophthora</taxon>
    </lineage>
</organism>
<dbReference type="Gene3D" id="2.40.50.140">
    <property type="entry name" value="Nucleic acid-binding proteins"/>
    <property type="match status" value="1"/>
</dbReference>
<evidence type="ECO:0000256" key="2">
    <source>
        <dbReference type="ARBA" id="ARBA00009679"/>
    </source>
</evidence>
<evidence type="ECO:0000256" key="1">
    <source>
        <dbReference type="ARBA" id="ARBA00004123"/>
    </source>
</evidence>
<dbReference type="GO" id="GO:0006270">
    <property type="term" value="P:DNA replication initiation"/>
    <property type="evidence" value="ECO:0007669"/>
    <property type="project" value="InterPro"/>
</dbReference>
<comment type="similarity">
    <text evidence="2">Belongs to the MCM10 family.</text>
</comment>
<protein>
    <recommendedName>
        <fullName evidence="10">SWIM-type domain-containing protein</fullName>
    </recommendedName>
</protein>
<dbReference type="InterPro" id="IPR040184">
    <property type="entry name" value="Mcm10"/>
</dbReference>
<evidence type="ECO:0000256" key="8">
    <source>
        <dbReference type="PROSITE-ProRule" id="PRU00325"/>
    </source>
</evidence>
<dbReference type="InterPro" id="IPR015408">
    <property type="entry name" value="Znf_Mcm10/DnaG"/>
</dbReference>
<feature type="compositionally biased region" description="Low complexity" evidence="9">
    <location>
        <begin position="224"/>
        <end position="233"/>
    </location>
</feature>
<dbReference type="GO" id="GO:0043596">
    <property type="term" value="C:nuclear replication fork"/>
    <property type="evidence" value="ECO:0007669"/>
    <property type="project" value="TreeGrafter"/>
</dbReference>
<evidence type="ECO:0000313" key="11">
    <source>
        <dbReference type="EMBL" id="KAE9321964.1"/>
    </source>
</evidence>
<evidence type="ECO:0000313" key="12">
    <source>
        <dbReference type="Proteomes" id="UP000486351"/>
    </source>
</evidence>
<name>A0A6G0R7Z1_9STRA</name>
<feature type="domain" description="SWIM-type" evidence="10">
    <location>
        <begin position="111"/>
        <end position="148"/>
    </location>
</feature>
<dbReference type="Pfam" id="PF22379">
    <property type="entry name" value="OB_MCM10"/>
    <property type="match status" value="1"/>
</dbReference>
<dbReference type="PROSITE" id="PS50966">
    <property type="entry name" value="ZF_SWIM"/>
    <property type="match status" value="1"/>
</dbReference>
<evidence type="ECO:0000256" key="6">
    <source>
        <dbReference type="ARBA" id="ARBA00022833"/>
    </source>
</evidence>
<keyword evidence="4" id="KW-0479">Metal-binding</keyword>
<dbReference type="PANTHER" id="PTHR13454">
    <property type="entry name" value="PROTEIN MCM10 HOMOLOG"/>
    <property type="match status" value="1"/>
</dbReference>
<comment type="caution">
    <text evidence="11">The sequence shown here is derived from an EMBL/GenBank/DDBJ whole genome shotgun (WGS) entry which is preliminary data.</text>
</comment>
<evidence type="ECO:0000256" key="3">
    <source>
        <dbReference type="ARBA" id="ARBA00022705"/>
    </source>
</evidence>
<proteinExistence type="inferred from homology"/>
<dbReference type="InterPro" id="IPR055065">
    <property type="entry name" value="OB_MCM10"/>
</dbReference>
<dbReference type="PANTHER" id="PTHR13454:SF11">
    <property type="entry name" value="PROTEIN MCM10 HOMOLOG"/>
    <property type="match status" value="1"/>
</dbReference>
<dbReference type="GO" id="GO:0008270">
    <property type="term" value="F:zinc ion binding"/>
    <property type="evidence" value="ECO:0007669"/>
    <property type="project" value="UniProtKB-KW"/>
</dbReference>
<dbReference type="InterPro" id="IPR007527">
    <property type="entry name" value="Znf_SWIM"/>
</dbReference>
<evidence type="ECO:0000259" key="10">
    <source>
        <dbReference type="PROSITE" id="PS50966"/>
    </source>
</evidence>
<comment type="subcellular location">
    <subcellularLocation>
        <location evidence="1">Nucleus</location>
    </subcellularLocation>
</comment>
<keyword evidence="5 8" id="KW-0863">Zinc-finger</keyword>
<gene>
    <name evidence="11" type="ORF">PF008_g17692</name>
</gene>
<evidence type="ECO:0000256" key="9">
    <source>
        <dbReference type="SAM" id="MobiDB-lite"/>
    </source>
</evidence>
<dbReference type="GO" id="GO:0003697">
    <property type="term" value="F:single-stranded DNA binding"/>
    <property type="evidence" value="ECO:0007669"/>
    <property type="project" value="InterPro"/>
</dbReference>
<keyword evidence="7" id="KW-0539">Nucleus</keyword>
<dbReference type="EMBL" id="QXFY01001294">
    <property type="protein sequence ID" value="KAE9321964.1"/>
    <property type="molecule type" value="Genomic_DNA"/>
</dbReference>
<reference evidence="11 12" key="1">
    <citation type="submission" date="2018-09" db="EMBL/GenBank/DDBJ databases">
        <title>Genomic investigation of the strawberry pathogen Phytophthora fragariae indicates pathogenicity is determined by transcriptional variation in three key races.</title>
        <authorList>
            <person name="Adams T.M."/>
            <person name="Armitage A.D."/>
            <person name="Sobczyk M.K."/>
            <person name="Bates H.J."/>
            <person name="Dunwell J.M."/>
            <person name="Nellist C.F."/>
            <person name="Harrison R.J."/>
        </authorList>
    </citation>
    <scope>NUCLEOTIDE SEQUENCE [LARGE SCALE GENOMIC DNA]</scope>
    <source>
        <strain evidence="11 12">NOV-77</strain>
    </source>
</reference>
<dbReference type="GO" id="GO:0003688">
    <property type="term" value="F:DNA replication origin binding"/>
    <property type="evidence" value="ECO:0007669"/>
    <property type="project" value="TreeGrafter"/>
</dbReference>
<sequence length="623" mass="67111">MSSVVGVSVLVRVALEVKQSKERQFTDAHGELLATLPPDDLRLLQAASELVARDLVVKVTATPSQRCFYRVESLNKYKRRDRDADTSVDSVNVSATQPFDESMVSGGGANYYNCFSHYCTCAAFHETTVATSATAMCKHMVARLLADATGQFQTMQVEDVHFAQMLCPPPPADGDDSRLFSPVIFEFGAMSAEDATAPSLAAASQSWNWLALSQKNDDSGGGNSASSARSSSAQPTAKNKRPMLLHRTPTNAQAEPKPKPISTAAERAKPPKINNEAVEEFSKLRVAERTVSTAALRQEMEGRKFIKLRQMDQVPKDTFTNGEVDWVTIGVLTRKTLSKPAANGSTFMVWGLSDLDGTELGVFLFGDAYAAHWKELTGSVVAVLNATLLPATEKNKFAFKATQPSEVVKLGMAVDFGICKGTTSGEVRCRLAVNTAKTHYCLHHIEANFMQAGRGRQQLNNSTGSLRKALFAGLAKPKNLSAGVYTSAPSKSSDSGWNPIFNKKRKRNDSTAGVLGVPTVLAATGAVVQRGRTRPVQTTMGSSAPGERRRGMSLMDQLREPAASMNPAPNRAGAGSASAPHFSTRAQKIVSAVLAGDGKPIKRPKNKKVNMIHFMNTGSRVKK</sequence>
<evidence type="ECO:0000256" key="4">
    <source>
        <dbReference type="ARBA" id="ARBA00022723"/>
    </source>
</evidence>
<dbReference type="AlphaFoldDB" id="A0A6G0R7Z1"/>
<evidence type="ECO:0000256" key="5">
    <source>
        <dbReference type="ARBA" id="ARBA00022771"/>
    </source>
</evidence>
<evidence type="ECO:0000256" key="7">
    <source>
        <dbReference type="ARBA" id="ARBA00023242"/>
    </source>
</evidence>
<dbReference type="Pfam" id="PF09329">
    <property type="entry name" value="zf-primase"/>
    <property type="match status" value="1"/>
</dbReference>
<keyword evidence="6" id="KW-0862">Zinc</keyword>
<dbReference type="InterPro" id="IPR012340">
    <property type="entry name" value="NA-bd_OB-fold"/>
</dbReference>
<keyword evidence="3" id="KW-0235">DNA replication</keyword>
<dbReference type="Proteomes" id="UP000486351">
    <property type="component" value="Unassembled WGS sequence"/>
</dbReference>